<evidence type="ECO:0000256" key="5">
    <source>
        <dbReference type="ARBA" id="ARBA00023242"/>
    </source>
</evidence>
<dbReference type="PROSITE" id="PS51917">
    <property type="entry name" value="PRU"/>
    <property type="match status" value="1"/>
</dbReference>
<protein>
    <recommendedName>
        <fullName evidence="6">Pru domain-containing protein</fullName>
    </recommendedName>
</protein>
<keyword evidence="8" id="KW-1185">Reference proteome</keyword>
<evidence type="ECO:0000259" key="6">
    <source>
        <dbReference type="PROSITE" id="PS51917"/>
    </source>
</evidence>
<evidence type="ECO:0000256" key="3">
    <source>
        <dbReference type="ARBA" id="ARBA00022490"/>
    </source>
</evidence>
<sequence length="81" mass="9170">MQEAELHDLSDDVDSAVSQQEILKEVEKMSSSFAEAFPAMHETLLEFRAGKMLMEGKRVVPDTRKGLIRIARVRLVDLLLV</sequence>
<evidence type="ECO:0000256" key="1">
    <source>
        <dbReference type="ARBA" id="ARBA00004123"/>
    </source>
</evidence>
<dbReference type="EMBL" id="JBBPBN010000210">
    <property type="protein sequence ID" value="KAK8972518.1"/>
    <property type="molecule type" value="Genomic_DNA"/>
</dbReference>
<evidence type="ECO:0000313" key="7">
    <source>
        <dbReference type="EMBL" id="KAK8972518.1"/>
    </source>
</evidence>
<feature type="domain" description="Pru" evidence="6">
    <location>
        <begin position="39"/>
        <end position="81"/>
    </location>
</feature>
<evidence type="ECO:0000256" key="2">
    <source>
        <dbReference type="ARBA" id="ARBA00004496"/>
    </source>
</evidence>
<keyword evidence="5" id="KW-0539">Nucleus</keyword>
<dbReference type="Gene3D" id="2.30.29.70">
    <property type="entry name" value="Proteasomal ubiquitin receptor Rpn13/ADRM1"/>
    <property type="match status" value="1"/>
</dbReference>
<name>A0ABR2N8P2_9ROSI</name>
<gene>
    <name evidence="7" type="ORF">V6N11_081633</name>
</gene>
<dbReference type="InterPro" id="IPR038633">
    <property type="entry name" value="Rpn13/ADRM1_Pru_sf"/>
</dbReference>
<keyword evidence="4" id="KW-0647">Proteasome</keyword>
<dbReference type="Proteomes" id="UP001396334">
    <property type="component" value="Unassembled WGS sequence"/>
</dbReference>
<keyword evidence="3" id="KW-0963">Cytoplasm</keyword>
<comment type="caution">
    <text evidence="7">The sequence shown here is derived from an EMBL/GenBank/DDBJ whole genome shotgun (WGS) entry which is preliminary data.</text>
</comment>
<comment type="subcellular location">
    <subcellularLocation>
        <location evidence="2">Cytoplasm</location>
    </subcellularLocation>
    <subcellularLocation>
        <location evidence="1">Nucleus</location>
    </subcellularLocation>
</comment>
<dbReference type="PANTHER" id="PTHR12225">
    <property type="entry name" value="ADHESION REGULATING MOLECULE 1 110 KDA CELL MEMBRANE GLYCOPROTEIN"/>
    <property type="match status" value="1"/>
</dbReference>
<dbReference type="InterPro" id="IPR006773">
    <property type="entry name" value="Rpn13/ADRM1"/>
</dbReference>
<dbReference type="PANTHER" id="PTHR12225:SF0">
    <property type="entry name" value="PROTEASOMAL UBIQUITIN RECEPTOR ADRM1"/>
    <property type="match status" value="1"/>
</dbReference>
<accession>A0ABR2N8P2</accession>
<dbReference type="InterPro" id="IPR044868">
    <property type="entry name" value="Rpn13/ADRM1_Pru"/>
</dbReference>
<proteinExistence type="predicted"/>
<reference evidence="7 8" key="1">
    <citation type="journal article" date="2024" name="G3 (Bethesda)">
        <title>Genome assembly of Hibiscus sabdariffa L. provides insights into metabolisms of medicinal natural products.</title>
        <authorList>
            <person name="Kim T."/>
        </authorList>
    </citation>
    <scope>NUCLEOTIDE SEQUENCE [LARGE SCALE GENOMIC DNA]</scope>
    <source>
        <strain evidence="7">TK-2024</strain>
        <tissue evidence="7">Old leaves</tissue>
    </source>
</reference>
<evidence type="ECO:0000256" key="4">
    <source>
        <dbReference type="ARBA" id="ARBA00022942"/>
    </source>
</evidence>
<evidence type="ECO:0000313" key="8">
    <source>
        <dbReference type="Proteomes" id="UP001396334"/>
    </source>
</evidence>
<organism evidence="7 8">
    <name type="scientific">Hibiscus sabdariffa</name>
    <name type="common">roselle</name>
    <dbReference type="NCBI Taxonomy" id="183260"/>
    <lineage>
        <taxon>Eukaryota</taxon>
        <taxon>Viridiplantae</taxon>
        <taxon>Streptophyta</taxon>
        <taxon>Embryophyta</taxon>
        <taxon>Tracheophyta</taxon>
        <taxon>Spermatophyta</taxon>
        <taxon>Magnoliopsida</taxon>
        <taxon>eudicotyledons</taxon>
        <taxon>Gunneridae</taxon>
        <taxon>Pentapetalae</taxon>
        <taxon>rosids</taxon>
        <taxon>malvids</taxon>
        <taxon>Malvales</taxon>
        <taxon>Malvaceae</taxon>
        <taxon>Malvoideae</taxon>
        <taxon>Hibiscus</taxon>
    </lineage>
</organism>